<evidence type="ECO:0000313" key="5">
    <source>
        <dbReference type="Proteomes" id="UP000604825"/>
    </source>
</evidence>
<evidence type="ECO:0000259" key="3">
    <source>
        <dbReference type="Pfam" id="PF04195"/>
    </source>
</evidence>
<feature type="domain" description="Transposase (putative) gypsy type" evidence="3">
    <location>
        <begin position="1"/>
        <end position="57"/>
    </location>
</feature>
<comment type="caution">
    <text evidence="4">The sequence shown here is derived from an EMBL/GenBank/DDBJ whole genome shotgun (WGS) entry which is preliminary data.</text>
</comment>
<dbReference type="PANTHER" id="PTHR31099:SF28">
    <property type="entry name" value="F5J5.12"/>
    <property type="match status" value="1"/>
</dbReference>
<name>A0A811SCZ0_9POAL</name>
<evidence type="ECO:0000313" key="4">
    <source>
        <dbReference type="EMBL" id="CAD6340074.1"/>
    </source>
</evidence>
<sequence length="376" mass="40151">MRVPLHGFFCEVLAHFGVEPSQIAPNGWRPMAGFVVLSHFTGVAPSLPVFRHFFTLCAFKFKGVGWKEAFFFLKSPTPWPCRVNWGALSRGSTVEPVLTRDKKSVAKKLLRVHGAAVDIKTYLSESNLAAAMITSSSAKPPPASAVHTTSSASARGIDPSVYEMMKKLQAAKAVQEQASGVTVKSEPGSDTPLSGKKRKATEDAAEQGPSRPQPSTPLGHAHGSSGVSPSPPGFSTQKSSNLSPLEQTFSAAKPSDVITSSYMTALQAANYASFSLGYALELAARERKADALLQELSQAKAELAGAKKAAAEELRSAAEAAVREFRGCTEQVLRFAEHALPGYEKGMEDMKRAVLRRYPHLDPEQLVVPADGGGGK</sequence>
<proteinExistence type="predicted"/>
<dbReference type="Proteomes" id="UP000604825">
    <property type="component" value="Unassembled WGS sequence"/>
</dbReference>
<reference evidence="4" key="1">
    <citation type="submission" date="2020-10" db="EMBL/GenBank/DDBJ databases">
        <authorList>
            <person name="Han B."/>
            <person name="Lu T."/>
            <person name="Zhao Q."/>
            <person name="Huang X."/>
            <person name="Zhao Y."/>
        </authorList>
    </citation>
    <scope>NUCLEOTIDE SEQUENCE</scope>
</reference>
<gene>
    <name evidence="4" type="ORF">NCGR_LOCUS64172</name>
</gene>
<dbReference type="OrthoDB" id="671678at2759"/>
<accession>A0A811SCZ0</accession>
<evidence type="ECO:0000256" key="2">
    <source>
        <dbReference type="SAM" id="MobiDB-lite"/>
    </source>
</evidence>
<dbReference type="AlphaFoldDB" id="A0A811SCZ0"/>
<protein>
    <recommendedName>
        <fullName evidence="3">Transposase (putative) gypsy type domain-containing protein</fullName>
    </recommendedName>
</protein>
<feature type="coiled-coil region" evidence="1">
    <location>
        <begin position="282"/>
        <end position="316"/>
    </location>
</feature>
<dbReference type="Pfam" id="PF04195">
    <property type="entry name" value="Transposase_28"/>
    <property type="match status" value="1"/>
</dbReference>
<keyword evidence="1" id="KW-0175">Coiled coil</keyword>
<evidence type="ECO:0000256" key="1">
    <source>
        <dbReference type="SAM" id="Coils"/>
    </source>
</evidence>
<dbReference type="EMBL" id="CAJGYO010000019">
    <property type="protein sequence ID" value="CAD6340074.1"/>
    <property type="molecule type" value="Genomic_DNA"/>
</dbReference>
<keyword evidence="5" id="KW-1185">Reference proteome</keyword>
<feature type="region of interest" description="Disordered" evidence="2">
    <location>
        <begin position="176"/>
        <end position="242"/>
    </location>
</feature>
<dbReference type="PANTHER" id="PTHR31099">
    <property type="entry name" value="OS06G0165300 PROTEIN"/>
    <property type="match status" value="1"/>
</dbReference>
<organism evidence="4 5">
    <name type="scientific">Miscanthus lutarioriparius</name>
    <dbReference type="NCBI Taxonomy" id="422564"/>
    <lineage>
        <taxon>Eukaryota</taxon>
        <taxon>Viridiplantae</taxon>
        <taxon>Streptophyta</taxon>
        <taxon>Embryophyta</taxon>
        <taxon>Tracheophyta</taxon>
        <taxon>Spermatophyta</taxon>
        <taxon>Magnoliopsida</taxon>
        <taxon>Liliopsida</taxon>
        <taxon>Poales</taxon>
        <taxon>Poaceae</taxon>
        <taxon>PACMAD clade</taxon>
        <taxon>Panicoideae</taxon>
        <taxon>Andropogonodae</taxon>
        <taxon>Andropogoneae</taxon>
        <taxon>Saccharinae</taxon>
        <taxon>Miscanthus</taxon>
    </lineage>
</organism>
<dbReference type="InterPro" id="IPR007321">
    <property type="entry name" value="Transposase_28"/>
</dbReference>